<dbReference type="Pfam" id="PF03682">
    <property type="entry name" value="UPF0158"/>
    <property type="match status" value="1"/>
</dbReference>
<keyword evidence="2" id="KW-1185">Reference proteome</keyword>
<accession>A0A1H9N540</accession>
<gene>
    <name evidence="1" type="ORF">SAMN04488023_10733</name>
</gene>
<name>A0A1H9N540_9SPHI</name>
<dbReference type="OrthoDB" id="961309at2"/>
<evidence type="ECO:0000313" key="2">
    <source>
        <dbReference type="Proteomes" id="UP000199572"/>
    </source>
</evidence>
<dbReference type="Proteomes" id="UP000199572">
    <property type="component" value="Unassembled WGS sequence"/>
</dbReference>
<dbReference type="EMBL" id="FOGG01000007">
    <property type="protein sequence ID" value="SER30755.1"/>
    <property type="molecule type" value="Genomic_DNA"/>
</dbReference>
<evidence type="ECO:0000313" key="1">
    <source>
        <dbReference type="EMBL" id="SER30755.1"/>
    </source>
</evidence>
<reference evidence="2" key="1">
    <citation type="submission" date="2016-10" db="EMBL/GenBank/DDBJ databases">
        <authorList>
            <person name="Varghese N."/>
            <person name="Submissions S."/>
        </authorList>
    </citation>
    <scope>NUCLEOTIDE SEQUENCE [LARGE SCALE GENOMIC DNA]</scope>
    <source>
        <strain evidence="2">DSM 18610</strain>
    </source>
</reference>
<organism evidence="1 2">
    <name type="scientific">Pedobacter rhizosphaerae</name>
    <dbReference type="NCBI Taxonomy" id="390241"/>
    <lineage>
        <taxon>Bacteria</taxon>
        <taxon>Pseudomonadati</taxon>
        <taxon>Bacteroidota</taxon>
        <taxon>Sphingobacteriia</taxon>
        <taxon>Sphingobacteriales</taxon>
        <taxon>Sphingobacteriaceae</taxon>
        <taxon>Pedobacter</taxon>
    </lineage>
</organism>
<dbReference type="InterPro" id="IPR005361">
    <property type="entry name" value="UPF0158"/>
</dbReference>
<proteinExistence type="predicted"/>
<sequence>MEITPQLLDDIAQELSIGNCCFLNIHTGEVATYPSVLKYDDTDSEFWQDVLDQVNDTPQDYIEIEGMESWESFGVMEDFISVMVPAIHQNRFVDAISKKHPFRRFNELLHDFESLRNQWFEYKHQRYMTFVNEQLESALGFTEEE</sequence>
<protein>
    <submittedName>
        <fullName evidence="1">Uncharacterized protein family (UPF0158)</fullName>
    </submittedName>
</protein>
<dbReference type="AlphaFoldDB" id="A0A1H9N540"/>
<dbReference type="RefSeq" id="WP_090883012.1">
    <property type="nucleotide sequence ID" value="NZ_FOGG01000007.1"/>
</dbReference>